<accession>A0A9P3Q271</accession>
<gene>
    <name evidence="2" type="ORF">LshimejAT787_1005820</name>
    <name evidence="3" type="ORF">LshimejAT787_2700230</name>
    <name evidence="4" type="ORF">LshimejAT787_3400100</name>
</gene>
<dbReference type="EMBL" id="BRPK01000010">
    <property type="protein sequence ID" value="GLB41982.1"/>
    <property type="molecule type" value="Genomic_DNA"/>
</dbReference>
<dbReference type="EMBL" id="BRPK01000027">
    <property type="protein sequence ID" value="GLB45753.1"/>
    <property type="molecule type" value="Genomic_DNA"/>
</dbReference>
<evidence type="ECO:0000313" key="5">
    <source>
        <dbReference type="Proteomes" id="UP001063166"/>
    </source>
</evidence>
<organism evidence="3 5">
    <name type="scientific">Lyophyllum shimeji</name>
    <name type="common">Hon-shimeji</name>
    <name type="synonym">Tricholoma shimeji</name>
    <dbReference type="NCBI Taxonomy" id="47721"/>
    <lineage>
        <taxon>Eukaryota</taxon>
        <taxon>Fungi</taxon>
        <taxon>Dikarya</taxon>
        <taxon>Basidiomycota</taxon>
        <taxon>Agaricomycotina</taxon>
        <taxon>Agaricomycetes</taxon>
        <taxon>Agaricomycetidae</taxon>
        <taxon>Agaricales</taxon>
        <taxon>Tricholomatineae</taxon>
        <taxon>Lyophyllaceae</taxon>
        <taxon>Lyophyllum</taxon>
    </lineage>
</organism>
<proteinExistence type="predicted"/>
<dbReference type="EMBL" id="BRPK01000034">
    <property type="protein sequence ID" value="GLB45870.1"/>
    <property type="molecule type" value="Genomic_DNA"/>
</dbReference>
<evidence type="ECO:0000256" key="1">
    <source>
        <dbReference type="SAM" id="MobiDB-lite"/>
    </source>
</evidence>
<reference evidence="3" key="1">
    <citation type="submission" date="2022-07" db="EMBL/GenBank/DDBJ databases">
        <title>The genome of Lyophyllum shimeji provides insight into the initial evolution of ectomycorrhizal fungal genome.</title>
        <authorList>
            <person name="Kobayashi Y."/>
            <person name="Shibata T."/>
            <person name="Hirakawa H."/>
            <person name="Shigenobu S."/>
            <person name="Nishiyama T."/>
            <person name="Yamada A."/>
            <person name="Hasebe M."/>
            <person name="Kawaguchi M."/>
        </authorList>
    </citation>
    <scope>NUCLEOTIDE SEQUENCE</scope>
    <source>
        <strain evidence="3">AT787</strain>
    </source>
</reference>
<sequence>MMSGNFLSIGGNHNVYTGSVINANAGNHGHRQVEGHGSGELRVLDVVADSPVQIFTWAMEAKSESVLPIMFEERLFVWVKLGYHETIPSASYLHKMYVCIARHVLPTSHDDRGGIKRWLFIDYGAFFRRMGAMEAEQHGVRGGYRGREIESGTAANDDSRGSQ</sequence>
<dbReference type="AlphaFoldDB" id="A0A9P3Q271"/>
<comment type="caution">
    <text evidence="3">The sequence shown here is derived from an EMBL/GenBank/DDBJ whole genome shotgun (WGS) entry which is preliminary data.</text>
</comment>
<protein>
    <submittedName>
        <fullName evidence="3">Uncharacterized protein</fullName>
    </submittedName>
</protein>
<feature type="region of interest" description="Disordered" evidence="1">
    <location>
        <begin position="144"/>
        <end position="163"/>
    </location>
</feature>
<keyword evidence="5" id="KW-1185">Reference proteome</keyword>
<name>A0A9P3Q271_LYOSH</name>
<evidence type="ECO:0000313" key="3">
    <source>
        <dbReference type="EMBL" id="GLB45753.1"/>
    </source>
</evidence>
<dbReference type="Proteomes" id="UP001063166">
    <property type="component" value="Unassembled WGS sequence"/>
</dbReference>
<evidence type="ECO:0000313" key="2">
    <source>
        <dbReference type="EMBL" id="GLB41982.1"/>
    </source>
</evidence>
<evidence type="ECO:0000313" key="4">
    <source>
        <dbReference type="EMBL" id="GLB45870.1"/>
    </source>
</evidence>